<dbReference type="PANTHER" id="PTHR10366">
    <property type="entry name" value="NAD DEPENDENT EPIMERASE/DEHYDRATASE"/>
    <property type="match status" value="1"/>
</dbReference>
<evidence type="ECO:0000313" key="4">
    <source>
        <dbReference type="EMBL" id="KAJ7942482.1"/>
    </source>
</evidence>
<keyword evidence="2" id="KW-0560">Oxidoreductase</keyword>
<feature type="domain" description="NAD-dependent epimerase/dehydratase" evidence="3">
    <location>
        <begin position="61"/>
        <end position="298"/>
    </location>
</feature>
<dbReference type="InterPro" id="IPR036291">
    <property type="entry name" value="NAD(P)-bd_dom_sf"/>
</dbReference>
<evidence type="ECO:0000259" key="3">
    <source>
        <dbReference type="Pfam" id="PF01370"/>
    </source>
</evidence>
<organism evidence="4 5">
    <name type="scientific">Quillaja saponaria</name>
    <name type="common">Soap bark tree</name>
    <dbReference type="NCBI Taxonomy" id="32244"/>
    <lineage>
        <taxon>Eukaryota</taxon>
        <taxon>Viridiplantae</taxon>
        <taxon>Streptophyta</taxon>
        <taxon>Embryophyta</taxon>
        <taxon>Tracheophyta</taxon>
        <taxon>Spermatophyta</taxon>
        <taxon>Magnoliopsida</taxon>
        <taxon>eudicotyledons</taxon>
        <taxon>Gunneridae</taxon>
        <taxon>Pentapetalae</taxon>
        <taxon>rosids</taxon>
        <taxon>fabids</taxon>
        <taxon>Fabales</taxon>
        <taxon>Quillajaceae</taxon>
        <taxon>Quillaja</taxon>
    </lineage>
</organism>
<dbReference type="InterPro" id="IPR001509">
    <property type="entry name" value="Epimerase_deHydtase"/>
</dbReference>
<dbReference type="KEGG" id="qsa:O6P43_034472"/>
<sequence>MRLTTKSKIIQLPSLSQANRLLVKVSYKSQKSKINLMGNPSFSNFHRLLNRSMATKVGDVVCVTGANGFIGSWVVRTLLDNPRYTFIHTAIFPGSDPTHLFTLHPEARARIKVFEANVLDSDAVCRAVDGCNGVFHVASPCSLEDPVDPQKELVLPAVQGTLNVLEAAKRFKVRRVVLTSSISALVPNPTWPTNKPFDESSWTDLDYCKARQKWYPVSKTLAEKAAWEFAEKNGVDMVTILPATCLGRMFQPGLNASCAVLLQLLQGSPDTQEYHWLGAVHIEDVAKAQILLFQMPSASGRYLCTNGIYQFADFAKRVSKLYPEFPIPRFPDETQPGLMACKGASKRLLNLGLVFTPVEDAVRDTMESLTAKGFLKQQNSQS</sequence>
<dbReference type="SUPFAM" id="SSF51735">
    <property type="entry name" value="NAD(P)-binding Rossmann-fold domains"/>
    <property type="match status" value="1"/>
</dbReference>
<dbReference type="Proteomes" id="UP001163823">
    <property type="component" value="Unassembled WGS sequence"/>
</dbReference>
<proteinExistence type="predicted"/>
<dbReference type="Pfam" id="PF01370">
    <property type="entry name" value="Epimerase"/>
    <property type="match status" value="1"/>
</dbReference>
<evidence type="ECO:0000256" key="1">
    <source>
        <dbReference type="ARBA" id="ARBA00022857"/>
    </source>
</evidence>
<keyword evidence="5" id="KW-1185">Reference proteome</keyword>
<protein>
    <submittedName>
        <fullName evidence="4">Cinnamoyl-CoA reductase family protein</fullName>
    </submittedName>
</protein>
<evidence type="ECO:0000256" key="2">
    <source>
        <dbReference type="ARBA" id="ARBA00023002"/>
    </source>
</evidence>
<reference evidence="4" key="1">
    <citation type="journal article" date="2023" name="Science">
        <title>Elucidation of the pathway for biosynthesis of saponin adjuvants from the soapbark tree.</title>
        <authorList>
            <person name="Reed J."/>
            <person name="Orme A."/>
            <person name="El-Demerdash A."/>
            <person name="Owen C."/>
            <person name="Martin L.B.B."/>
            <person name="Misra R.C."/>
            <person name="Kikuchi S."/>
            <person name="Rejzek M."/>
            <person name="Martin A.C."/>
            <person name="Harkess A."/>
            <person name="Leebens-Mack J."/>
            <person name="Louveau T."/>
            <person name="Stephenson M.J."/>
            <person name="Osbourn A."/>
        </authorList>
    </citation>
    <scope>NUCLEOTIDE SEQUENCE</scope>
    <source>
        <strain evidence="4">S10</strain>
    </source>
</reference>
<dbReference type="AlphaFoldDB" id="A0AAD7KN12"/>
<comment type="caution">
    <text evidence="4">The sequence shown here is derived from an EMBL/GenBank/DDBJ whole genome shotgun (WGS) entry which is preliminary data.</text>
</comment>
<evidence type="ECO:0000313" key="5">
    <source>
        <dbReference type="Proteomes" id="UP001163823"/>
    </source>
</evidence>
<dbReference type="GO" id="GO:0016616">
    <property type="term" value="F:oxidoreductase activity, acting on the CH-OH group of donors, NAD or NADP as acceptor"/>
    <property type="evidence" value="ECO:0007669"/>
    <property type="project" value="TreeGrafter"/>
</dbReference>
<keyword evidence="1" id="KW-0521">NADP</keyword>
<dbReference type="PANTHER" id="PTHR10366:SF295">
    <property type="entry name" value="NAD(P)-BINDING ROSSMANN-FOLD SUPERFAMILY PROTEIN"/>
    <property type="match status" value="1"/>
</dbReference>
<name>A0AAD7KN12_QUISA</name>
<dbReference type="InterPro" id="IPR050425">
    <property type="entry name" value="NAD(P)_dehydrat-like"/>
</dbReference>
<dbReference type="Gene3D" id="3.40.50.720">
    <property type="entry name" value="NAD(P)-binding Rossmann-like Domain"/>
    <property type="match status" value="1"/>
</dbReference>
<dbReference type="CDD" id="cd08958">
    <property type="entry name" value="FR_SDR_e"/>
    <property type="match status" value="1"/>
</dbReference>
<gene>
    <name evidence="4" type="ORF">O6P43_034472</name>
</gene>
<dbReference type="EMBL" id="JARAOO010000038">
    <property type="protein sequence ID" value="KAJ7942482.1"/>
    <property type="molecule type" value="Genomic_DNA"/>
</dbReference>
<accession>A0AAD7KN12</accession>
<dbReference type="FunFam" id="3.40.50.720:FF:000219">
    <property type="entry name" value="Cinnamoyl-CoA reductase 1"/>
    <property type="match status" value="1"/>
</dbReference>